<dbReference type="SUPFAM" id="SSF52540">
    <property type="entry name" value="P-loop containing nucleoside triphosphate hydrolases"/>
    <property type="match status" value="1"/>
</dbReference>
<dbReference type="FunFam" id="1.20.120.1080:FF:000003">
    <property type="entry name" value="Pre-mRNA-splicing factor ATP-dependent RNA helicase PRP43"/>
    <property type="match status" value="1"/>
</dbReference>
<dbReference type="InterPro" id="IPR015324">
    <property type="entry name" value="Ribosomal_Rsm22-like"/>
</dbReference>
<keyword evidence="12" id="KW-0411">Iron-sulfur</keyword>
<evidence type="ECO:0000256" key="14">
    <source>
        <dbReference type="ARBA" id="ARBA00023187"/>
    </source>
</evidence>
<keyword evidence="6" id="KW-0547">Nucleotide-binding</keyword>
<dbReference type="GO" id="GO:0008168">
    <property type="term" value="F:methyltransferase activity"/>
    <property type="evidence" value="ECO:0007669"/>
    <property type="project" value="InterPro"/>
</dbReference>
<evidence type="ECO:0000256" key="13">
    <source>
        <dbReference type="ARBA" id="ARBA00023128"/>
    </source>
</evidence>
<evidence type="ECO:0000259" key="18">
    <source>
        <dbReference type="PROSITE" id="PS51194"/>
    </source>
</evidence>
<proteinExistence type="predicted"/>
<dbReference type="InterPro" id="IPR027417">
    <property type="entry name" value="P-loop_NTPase"/>
</dbReference>
<dbReference type="GO" id="GO:0051536">
    <property type="term" value="F:iron-sulfur cluster binding"/>
    <property type="evidence" value="ECO:0007669"/>
    <property type="project" value="UniProtKB-KW"/>
</dbReference>
<dbReference type="Proteomes" id="UP000241890">
    <property type="component" value="Unassembled WGS sequence"/>
</dbReference>
<dbReference type="FunCoup" id="A0A2R5G6W1">
    <property type="interactions" value="563"/>
</dbReference>
<dbReference type="SMART" id="SM00487">
    <property type="entry name" value="DEXDc"/>
    <property type="match status" value="1"/>
</dbReference>
<dbReference type="GO" id="GO:0033644">
    <property type="term" value="C:host cell membrane"/>
    <property type="evidence" value="ECO:0007669"/>
    <property type="project" value="UniProtKB-SubCell"/>
</dbReference>
<keyword evidence="11" id="KW-0408">Iron</keyword>
<dbReference type="GO" id="GO:0016787">
    <property type="term" value="F:hydrolase activity"/>
    <property type="evidence" value="ECO:0007669"/>
    <property type="project" value="UniProtKB-KW"/>
</dbReference>
<feature type="non-terminal residue" evidence="19">
    <location>
        <position position="1"/>
    </location>
</feature>
<dbReference type="Gene3D" id="3.40.50.300">
    <property type="entry name" value="P-loop containing nucleotide triphosphate hydrolases"/>
    <property type="match status" value="2"/>
</dbReference>
<evidence type="ECO:0000313" key="19">
    <source>
        <dbReference type="EMBL" id="GBG23781.1"/>
    </source>
</evidence>
<dbReference type="InterPro" id="IPR002464">
    <property type="entry name" value="DNA/RNA_helicase_DEAH_CS"/>
</dbReference>
<dbReference type="InterPro" id="IPR048333">
    <property type="entry name" value="HA2_WH"/>
</dbReference>
<dbReference type="Pfam" id="PF00271">
    <property type="entry name" value="Helicase_C"/>
    <property type="match status" value="1"/>
</dbReference>
<dbReference type="Pfam" id="PF00270">
    <property type="entry name" value="DEAD"/>
    <property type="match status" value="1"/>
</dbReference>
<evidence type="ECO:0000256" key="8">
    <source>
        <dbReference type="ARBA" id="ARBA00022806"/>
    </source>
</evidence>
<dbReference type="GO" id="GO:0005524">
    <property type="term" value="F:ATP binding"/>
    <property type="evidence" value="ECO:0007669"/>
    <property type="project" value="UniProtKB-KW"/>
</dbReference>
<dbReference type="SMART" id="SM00490">
    <property type="entry name" value="HELICc"/>
    <property type="match status" value="1"/>
</dbReference>
<keyword evidence="5" id="KW-0479">Metal-binding</keyword>
<keyword evidence="4" id="KW-0507">mRNA processing</keyword>
<dbReference type="InterPro" id="IPR001650">
    <property type="entry name" value="Helicase_C-like"/>
</dbReference>
<keyword evidence="20" id="KW-1185">Reference proteome</keyword>
<evidence type="ECO:0000313" key="20">
    <source>
        <dbReference type="Proteomes" id="UP000241890"/>
    </source>
</evidence>
<comment type="subcellular location">
    <subcellularLocation>
        <location evidence="2">Host membrane</location>
        <topology evidence="2">Single-pass membrane protein</topology>
    </subcellularLocation>
    <subcellularLocation>
        <location evidence="1">Mitochondrion</location>
    </subcellularLocation>
</comment>
<dbReference type="InterPro" id="IPR011545">
    <property type="entry name" value="DEAD/DEAH_box_helicase_dom"/>
</dbReference>
<reference evidence="19 20" key="1">
    <citation type="submission" date="2017-12" db="EMBL/GenBank/DDBJ databases">
        <title>Sequencing, de novo assembly and annotation of complete genome of a new Thraustochytrid species, strain FCC1311.</title>
        <authorList>
            <person name="Sedici K."/>
            <person name="Godart F."/>
            <person name="Aiese Cigliano R."/>
            <person name="Sanseverino W."/>
            <person name="Barakat M."/>
            <person name="Ortet P."/>
            <person name="Marechal E."/>
            <person name="Cagnac O."/>
            <person name="Amato A."/>
        </authorList>
    </citation>
    <scope>NUCLEOTIDE SEQUENCE [LARGE SCALE GENOMIC DNA]</scope>
</reference>
<dbReference type="Pfam" id="PF21010">
    <property type="entry name" value="HA2_C"/>
    <property type="match status" value="1"/>
</dbReference>
<dbReference type="FunFam" id="3.40.50.300:FF:000007">
    <property type="entry name" value="Pre-mRNA-splicing factor ATP-dependent RNA helicase"/>
    <property type="match status" value="1"/>
</dbReference>
<gene>
    <name evidence="19" type="ORF">FCC1311_000012</name>
</gene>
<comment type="catalytic activity">
    <reaction evidence="16">
        <text>ATP + H2O = ADP + phosphate + H(+)</text>
        <dbReference type="Rhea" id="RHEA:13065"/>
        <dbReference type="ChEBI" id="CHEBI:15377"/>
        <dbReference type="ChEBI" id="CHEBI:15378"/>
        <dbReference type="ChEBI" id="CHEBI:30616"/>
        <dbReference type="ChEBI" id="CHEBI:43474"/>
        <dbReference type="ChEBI" id="CHEBI:456216"/>
        <dbReference type="EC" id="3.6.4.13"/>
    </reaction>
</comment>
<dbReference type="PANTHER" id="PTHR18934:SF109">
    <property type="entry name" value="ATP-DEPENDENT RNA HELICASE DHX15 HOMOLOG"/>
    <property type="match status" value="1"/>
</dbReference>
<dbReference type="SMART" id="SM00847">
    <property type="entry name" value="HA2"/>
    <property type="match status" value="1"/>
</dbReference>
<comment type="function">
    <text evidence="15">Mitochondrial ribosome (mitoribosome) assembly factor. Binds at the interface of the head and body domains of the mitochondrial small ribosomal subunit (mt-SSU), occluding the mRNA channel and preventing compaction of the head domain towards the body. Probable inactive methyltransferase: retains the characteristic folding and ability to bind S-adenosyl-L-methionine, but it probably lost its methyltransferase activity.</text>
</comment>
<evidence type="ECO:0000256" key="3">
    <source>
        <dbReference type="ARBA" id="ARBA00012552"/>
    </source>
</evidence>
<dbReference type="Pfam" id="PF04408">
    <property type="entry name" value="WHD_HA2"/>
    <property type="match status" value="1"/>
</dbReference>
<protein>
    <recommendedName>
        <fullName evidence="3">RNA helicase</fullName>
        <ecNumber evidence="3">3.6.4.13</ecNumber>
    </recommendedName>
</protein>
<keyword evidence="9" id="KW-0067">ATP-binding</keyword>
<evidence type="ECO:0000256" key="4">
    <source>
        <dbReference type="ARBA" id="ARBA00022664"/>
    </source>
</evidence>
<dbReference type="GO" id="GO:0005739">
    <property type="term" value="C:mitochondrion"/>
    <property type="evidence" value="ECO:0007669"/>
    <property type="project" value="UniProtKB-SubCell"/>
</dbReference>
<dbReference type="InterPro" id="IPR007502">
    <property type="entry name" value="Helicase-assoc_dom"/>
</dbReference>
<dbReference type="InterPro" id="IPR014001">
    <property type="entry name" value="Helicase_ATP-bd"/>
</dbReference>
<dbReference type="InterPro" id="IPR029063">
    <property type="entry name" value="SAM-dependent_MTases_sf"/>
</dbReference>
<dbReference type="SUPFAM" id="SSF53335">
    <property type="entry name" value="S-adenosyl-L-methionine-dependent methyltransferases"/>
    <property type="match status" value="1"/>
</dbReference>
<dbReference type="Pfam" id="PF07717">
    <property type="entry name" value="OB_NTP_bind"/>
    <property type="match status" value="1"/>
</dbReference>
<sequence>RVHAAGCLHGDVALRNFVLCPDTGAVRVIDFARAELVQAKSSGAKDAAAAEMAELRELLVEDLAEAQHGADLLLGQHQLADLLLDDDEVLDLVVERLDRVVALLRIDVSTLSCFIKRRSGTDLDRGCGAATRQSVPYPRIAVLCYPICTALLHSLFLARILHDRLPQWRKHRVVALCAGSGAEAVALAMNEDCQAHIDVVDILPAWNELTSHLVQSNHATKDSRPNGTYHTLDLLSKDAIKALQDLIQGADLVTLMYGLTELVDHDRAAARRCIESIVSNLAPNSAFVIVDPKKTCFGKDAWLDGIPAVQSCQALVAEDIKFTMQREHVEQSVLAEWAQNFGLIYNDDIKLSMHVWLRIYQPRCVKIPQSVRPPDVKSSLALYVTYTSAQQDNVVDWLQRINSRLRVFTLAVTDASVVPEDQDSAVWHLASALESRPEVWDGVAVLTLAQVKVVASANSHHGERLCQAFRDLSKCTVFDDAQWYLNFRKAADWTRALIALRRVVASRSAVCIVCCPDERFLDRANEIFAPTSVTCVVDALGLEVPPCKNSGELESHLAKWVSSSFGCTLDLRRAGSMKRKVSVAGAEDGAGAKREKGAGAKAVMDILEGDENPLTGQPFSEKYRKILAKRKELPVFQFLDDVETKLRENRVIVVEGETGSGKTTQIPQFCVNAGFVSVSEKTGQRRVVACTQPRRVAAMSVARRVAEEMDVTLGQEVGYTIRFEDVTCEQTQLKYMTDGMLLREAMLDPTLDRYSVIILDEAHERTLSTDILMGLLKELMVKCEHLRVVVMSATLDAEKFQTYFDNAPLLRIPGRTFPVELFYTPEPERDYLDAAVRAVVQIHRFEEPGDILVFLTGQQEIEDCCARLEEEAESMTEEMGALCPVPLYASLPPRQQQRIFDTPPGPTIPGGRPGRKVVVSTNIAETSLTIDGIVYVIDPGFSKQKVYNPRIRVESLLVTPISRASAQQRAGRAGRTRPGKAYRLYTEKAFKQDLQEQTYPEILRSNLSTTVLTLLQLGIRDVVHFDYMDPPAPETLMRALEQLHYLGCLNDECELTEIGHQIAKFPLDPQLAAALVASPKHRCSNEILSIIAMLSTPQPFMRPKEAARAADQAKAQFAHTEGDHLTLLNVFHAFKQNREDKQWCYDNFLQYRSLKNADNVRTQLANLMQREGLELCSTDFKSAQYYTNIRRALTEGFFMQVAHAERTGHYLTVKDNQVVQIHPGCVLNYKPEWVIYFEFVQTPKNFMRTVTAVHPEWLLELAPQYFDVNELPPSEARRALERIVEKANKRNR</sequence>
<feature type="domain" description="Helicase ATP-binding" evidence="17">
    <location>
        <begin position="643"/>
        <end position="813"/>
    </location>
</feature>
<keyword evidence="14" id="KW-0508">mRNA splicing</keyword>
<dbReference type="EMBL" id="BEYU01000001">
    <property type="protein sequence ID" value="GBG23781.1"/>
    <property type="molecule type" value="Genomic_DNA"/>
</dbReference>
<dbReference type="Gene3D" id="3.40.50.150">
    <property type="entry name" value="Vaccinia Virus protein VP39"/>
    <property type="match status" value="1"/>
</dbReference>
<evidence type="ECO:0000256" key="5">
    <source>
        <dbReference type="ARBA" id="ARBA00022723"/>
    </source>
</evidence>
<dbReference type="Pfam" id="PF09243">
    <property type="entry name" value="Rsm22"/>
    <property type="match status" value="1"/>
</dbReference>
<name>A0A2R5G6W1_9STRA</name>
<keyword evidence="10" id="KW-0809">Transit peptide</keyword>
<dbReference type="CDD" id="cd18791">
    <property type="entry name" value="SF2_C_RHA"/>
    <property type="match status" value="1"/>
</dbReference>
<evidence type="ECO:0000256" key="16">
    <source>
        <dbReference type="ARBA" id="ARBA00047984"/>
    </source>
</evidence>
<dbReference type="GO" id="GO:0006412">
    <property type="term" value="P:translation"/>
    <property type="evidence" value="ECO:0007669"/>
    <property type="project" value="InterPro"/>
</dbReference>
<evidence type="ECO:0000256" key="7">
    <source>
        <dbReference type="ARBA" id="ARBA00022801"/>
    </source>
</evidence>
<dbReference type="PANTHER" id="PTHR18934">
    <property type="entry name" value="ATP-DEPENDENT RNA HELICASE"/>
    <property type="match status" value="1"/>
</dbReference>
<dbReference type="GO" id="GO:0003723">
    <property type="term" value="F:RNA binding"/>
    <property type="evidence" value="ECO:0007669"/>
    <property type="project" value="TreeGrafter"/>
</dbReference>
<organism evidence="19 20">
    <name type="scientific">Hondaea fermentalgiana</name>
    <dbReference type="NCBI Taxonomy" id="2315210"/>
    <lineage>
        <taxon>Eukaryota</taxon>
        <taxon>Sar</taxon>
        <taxon>Stramenopiles</taxon>
        <taxon>Bigyra</taxon>
        <taxon>Labyrinthulomycetes</taxon>
        <taxon>Thraustochytrida</taxon>
        <taxon>Thraustochytriidae</taxon>
        <taxon>Hondaea</taxon>
    </lineage>
</organism>
<keyword evidence="8 19" id="KW-0347">Helicase</keyword>
<dbReference type="GO" id="GO:0003724">
    <property type="term" value="F:RNA helicase activity"/>
    <property type="evidence" value="ECO:0007669"/>
    <property type="project" value="UniProtKB-EC"/>
</dbReference>
<keyword evidence="13" id="KW-0496">Mitochondrion</keyword>
<comment type="caution">
    <text evidence="19">The sequence shown here is derived from an EMBL/GenBank/DDBJ whole genome shotgun (WGS) entry which is preliminary data.</text>
</comment>
<dbReference type="GO" id="GO:0006397">
    <property type="term" value="P:mRNA processing"/>
    <property type="evidence" value="ECO:0007669"/>
    <property type="project" value="UniProtKB-KW"/>
</dbReference>
<keyword evidence="7" id="KW-0378">Hydrolase</keyword>
<dbReference type="InParanoid" id="A0A2R5G6W1"/>
<feature type="domain" description="Helicase C-terminal" evidence="18">
    <location>
        <begin position="838"/>
        <end position="1018"/>
    </location>
</feature>
<evidence type="ECO:0000256" key="9">
    <source>
        <dbReference type="ARBA" id="ARBA00022840"/>
    </source>
</evidence>
<dbReference type="FunFam" id="3.40.50.300:FF:001148">
    <property type="entry name" value="Pre-mRNA-splicing factor ATP-dependent RNA helicase DHX15/PRP43"/>
    <property type="match status" value="1"/>
</dbReference>
<evidence type="ECO:0000256" key="2">
    <source>
        <dbReference type="ARBA" id="ARBA00004379"/>
    </source>
</evidence>
<accession>A0A2R5G6W1</accession>
<dbReference type="GO" id="GO:0046872">
    <property type="term" value="F:metal ion binding"/>
    <property type="evidence" value="ECO:0007669"/>
    <property type="project" value="UniProtKB-KW"/>
</dbReference>
<dbReference type="EC" id="3.6.4.13" evidence="3"/>
<evidence type="ECO:0000256" key="11">
    <source>
        <dbReference type="ARBA" id="ARBA00023004"/>
    </source>
</evidence>
<dbReference type="Gene3D" id="1.20.120.1080">
    <property type="match status" value="1"/>
</dbReference>
<dbReference type="OrthoDB" id="10253254at2759"/>
<dbReference type="GO" id="GO:0008380">
    <property type="term" value="P:RNA splicing"/>
    <property type="evidence" value="ECO:0007669"/>
    <property type="project" value="UniProtKB-KW"/>
</dbReference>
<evidence type="ECO:0000259" key="17">
    <source>
        <dbReference type="PROSITE" id="PS51192"/>
    </source>
</evidence>
<dbReference type="PROSITE" id="PS00690">
    <property type="entry name" value="DEAH_ATP_HELICASE"/>
    <property type="match status" value="1"/>
</dbReference>
<evidence type="ECO:0000256" key="12">
    <source>
        <dbReference type="ARBA" id="ARBA00023014"/>
    </source>
</evidence>
<dbReference type="InterPro" id="IPR011709">
    <property type="entry name" value="DEAD-box_helicase_OB_fold"/>
</dbReference>
<evidence type="ECO:0000256" key="10">
    <source>
        <dbReference type="ARBA" id="ARBA00022946"/>
    </source>
</evidence>
<evidence type="ECO:0000256" key="6">
    <source>
        <dbReference type="ARBA" id="ARBA00022741"/>
    </source>
</evidence>
<evidence type="ECO:0000256" key="1">
    <source>
        <dbReference type="ARBA" id="ARBA00004173"/>
    </source>
</evidence>
<dbReference type="PROSITE" id="PS51194">
    <property type="entry name" value="HELICASE_CTER"/>
    <property type="match status" value="1"/>
</dbReference>
<evidence type="ECO:0000256" key="15">
    <source>
        <dbReference type="ARBA" id="ARBA00045681"/>
    </source>
</evidence>
<dbReference type="PROSITE" id="PS51192">
    <property type="entry name" value="HELICASE_ATP_BIND_1"/>
    <property type="match status" value="1"/>
</dbReference>